<dbReference type="CDD" id="cd04301">
    <property type="entry name" value="NAT_SF"/>
    <property type="match status" value="1"/>
</dbReference>
<organism evidence="2 3">
    <name type="scientific">Stackebrandtia albiflava</name>
    <dbReference type="NCBI Taxonomy" id="406432"/>
    <lineage>
        <taxon>Bacteria</taxon>
        <taxon>Bacillati</taxon>
        <taxon>Actinomycetota</taxon>
        <taxon>Actinomycetes</taxon>
        <taxon>Glycomycetales</taxon>
        <taxon>Glycomycetaceae</taxon>
        <taxon>Stackebrandtia</taxon>
    </lineage>
</organism>
<dbReference type="InterPro" id="IPR016181">
    <property type="entry name" value="Acyl_CoA_acyltransferase"/>
</dbReference>
<name>A0A562V4R4_9ACTN</name>
<dbReference type="Pfam" id="PF00583">
    <property type="entry name" value="Acetyltransf_1"/>
    <property type="match status" value="1"/>
</dbReference>
<keyword evidence="3" id="KW-1185">Reference proteome</keyword>
<dbReference type="PROSITE" id="PS51186">
    <property type="entry name" value="GNAT"/>
    <property type="match status" value="1"/>
</dbReference>
<dbReference type="PANTHER" id="PTHR42791">
    <property type="entry name" value="GNAT FAMILY ACETYLTRANSFERASE"/>
    <property type="match status" value="1"/>
</dbReference>
<sequence>MTHIRLATADDIAPAADTLAEAFDGYAFTRHTVAADGHRDRLRRFQRLFLERIGLPYGRVWVADDHAAVAVWTTPATAAAGDVFAGVAAELIDIAGDRARQHADAEAVMARHRPTEPVWFLGTIGVRPDRQGAGLGRAVIAPGLAEAAREGVPAFLETSIRRNVTWYESLGFRVTADYDLPDGGPHTWSMLRPPSAE</sequence>
<feature type="domain" description="N-acetyltransferase" evidence="1">
    <location>
        <begin position="2"/>
        <end position="195"/>
    </location>
</feature>
<dbReference type="InterPro" id="IPR052523">
    <property type="entry name" value="Trichothecene_AcTrans"/>
</dbReference>
<dbReference type="PANTHER" id="PTHR42791:SF1">
    <property type="entry name" value="N-ACETYLTRANSFERASE DOMAIN-CONTAINING PROTEIN"/>
    <property type="match status" value="1"/>
</dbReference>
<accession>A0A562V4R4</accession>
<gene>
    <name evidence="2" type="ORF">LX16_3588</name>
</gene>
<dbReference type="SUPFAM" id="SSF55729">
    <property type="entry name" value="Acyl-CoA N-acyltransferases (Nat)"/>
    <property type="match status" value="1"/>
</dbReference>
<evidence type="ECO:0000259" key="1">
    <source>
        <dbReference type="PROSITE" id="PS51186"/>
    </source>
</evidence>
<dbReference type="Proteomes" id="UP000321617">
    <property type="component" value="Unassembled WGS sequence"/>
</dbReference>
<dbReference type="GO" id="GO:0016747">
    <property type="term" value="F:acyltransferase activity, transferring groups other than amino-acyl groups"/>
    <property type="evidence" value="ECO:0007669"/>
    <property type="project" value="InterPro"/>
</dbReference>
<dbReference type="AlphaFoldDB" id="A0A562V4R4"/>
<dbReference type="EMBL" id="VLLL01000006">
    <property type="protein sequence ID" value="TWJ12822.1"/>
    <property type="molecule type" value="Genomic_DNA"/>
</dbReference>
<evidence type="ECO:0000313" key="2">
    <source>
        <dbReference type="EMBL" id="TWJ12822.1"/>
    </source>
</evidence>
<dbReference type="Gene3D" id="3.40.630.30">
    <property type="match status" value="1"/>
</dbReference>
<comment type="caution">
    <text evidence="2">The sequence shown here is derived from an EMBL/GenBank/DDBJ whole genome shotgun (WGS) entry which is preliminary data.</text>
</comment>
<evidence type="ECO:0000313" key="3">
    <source>
        <dbReference type="Proteomes" id="UP000321617"/>
    </source>
</evidence>
<dbReference type="OrthoDB" id="7057833at2"/>
<dbReference type="InterPro" id="IPR000182">
    <property type="entry name" value="GNAT_dom"/>
</dbReference>
<protein>
    <submittedName>
        <fullName evidence="2">Acetyltransferase (GNAT) family protein</fullName>
    </submittedName>
</protein>
<reference evidence="2 3" key="1">
    <citation type="journal article" date="2013" name="Stand. Genomic Sci.">
        <title>Genomic Encyclopedia of Type Strains, Phase I: The one thousand microbial genomes (KMG-I) project.</title>
        <authorList>
            <person name="Kyrpides N.C."/>
            <person name="Woyke T."/>
            <person name="Eisen J.A."/>
            <person name="Garrity G."/>
            <person name="Lilburn T.G."/>
            <person name="Beck B.J."/>
            <person name="Whitman W.B."/>
            <person name="Hugenholtz P."/>
            <person name="Klenk H.P."/>
        </authorList>
    </citation>
    <scope>NUCLEOTIDE SEQUENCE [LARGE SCALE GENOMIC DNA]</scope>
    <source>
        <strain evidence="2 3">DSM 45044</strain>
    </source>
</reference>
<dbReference type="RefSeq" id="WP_147140225.1">
    <property type="nucleotide sequence ID" value="NZ_BAABIJ010000002.1"/>
</dbReference>
<keyword evidence="2" id="KW-0808">Transferase</keyword>
<proteinExistence type="predicted"/>